<accession>A0A833R9M5</accession>
<reference evidence="1" key="1">
    <citation type="submission" date="2020-01" db="EMBL/GenBank/DDBJ databases">
        <title>Genome sequence of Kobresia littledalei, the first chromosome-level genome in the family Cyperaceae.</title>
        <authorList>
            <person name="Qu G."/>
        </authorList>
    </citation>
    <scope>NUCLEOTIDE SEQUENCE</scope>
    <source>
        <strain evidence="1">C.B.Clarke</strain>
        <tissue evidence="1">Leaf</tissue>
    </source>
</reference>
<organism evidence="1 2">
    <name type="scientific">Carex littledalei</name>
    <dbReference type="NCBI Taxonomy" id="544730"/>
    <lineage>
        <taxon>Eukaryota</taxon>
        <taxon>Viridiplantae</taxon>
        <taxon>Streptophyta</taxon>
        <taxon>Embryophyta</taxon>
        <taxon>Tracheophyta</taxon>
        <taxon>Spermatophyta</taxon>
        <taxon>Magnoliopsida</taxon>
        <taxon>Liliopsida</taxon>
        <taxon>Poales</taxon>
        <taxon>Cyperaceae</taxon>
        <taxon>Cyperoideae</taxon>
        <taxon>Cariceae</taxon>
        <taxon>Carex</taxon>
        <taxon>Carex subgen. Euthyceras</taxon>
    </lineage>
</organism>
<keyword evidence="2" id="KW-1185">Reference proteome</keyword>
<gene>
    <name evidence="1" type="ORF">FCM35_KLT20060</name>
</gene>
<name>A0A833R9M5_9POAL</name>
<protein>
    <submittedName>
        <fullName evidence="1">Uncharacterized protein</fullName>
    </submittedName>
</protein>
<dbReference type="AlphaFoldDB" id="A0A833R9M5"/>
<dbReference type="Proteomes" id="UP000623129">
    <property type="component" value="Unassembled WGS sequence"/>
</dbReference>
<dbReference type="OrthoDB" id="696485at2759"/>
<proteinExistence type="predicted"/>
<comment type="caution">
    <text evidence="1">The sequence shown here is derived from an EMBL/GenBank/DDBJ whole genome shotgun (WGS) entry which is preliminary data.</text>
</comment>
<dbReference type="EMBL" id="SWLB01000008">
    <property type="protein sequence ID" value="KAF3335553.1"/>
    <property type="molecule type" value="Genomic_DNA"/>
</dbReference>
<evidence type="ECO:0000313" key="1">
    <source>
        <dbReference type="EMBL" id="KAF3335553.1"/>
    </source>
</evidence>
<sequence>MEDVCCAEEDIETLEHLFLNNPYATRFWQGLSVQLKIPKVAGNIPNDTWWNGRRHLSREQKKRWDMAWVAGSWAIWKERNRRTFSQKRKPVHILINDAAIDVHNWMLFG</sequence>
<evidence type="ECO:0000313" key="2">
    <source>
        <dbReference type="Proteomes" id="UP000623129"/>
    </source>
</evidence>